<accession>A0A4Y2HPP8</accession>
<evidence type="ECO:0000313" key="2">
    <source>
        <dbReference type="Proteomes" id="UP000499080"/>
    </source>
</evidence>
<evidence type="ECO:0000313" key="1">
    <source>
        <dbReference type="EMBL" id="GBM67374.1"/>
    </source>
</evidence>
<dbReference type="Proteomes" id="UP000499080">
    <property type="component" value="Unassembled WGS sequence"/>
</dbReference>
<comment type="caution">
    <text evidence="1">The sequence shown here is derived from an EMBL/GenBank/DDBJ whole genome shotgun (WGS) entry which is preliminary data.</text>
</comment>
<reference evidence="1 2" key="1">
    <citation type="journal article" date="2019" name="Sci. Rep.">
        <title>Orb-weaving spider Araneus ventricosus genome elucidates the spidroin gene catalogue.</title>
        <authorList>
            <person name="Kono N."/>
            <person name="Nakamura H."/>
            <person name="Ohtoshi R."/>
            <person name="Moran D.A.P."/>
            <person name="Shinohara A."/>
            <person name="Yoshida Y."/>
            <person name="Fujiwara M."/>
            <person name="Mori M."/>
            <person name="Tomita M."/>
            <person name="Arakawa K."/>
        </authorList>
    </citation>
    <scope>NUCLEOTIDE SEQUENCE [LARGE SCALE GENOMIC DNA]</scope>
</reference>
<dbReference type="EMBL" id="BGPR01002080">
    <property type="protein sequence ID" value="GBM67374.1"/>
    <property type="molecule type" value="Genomic_DNA"/>
</dbReference>
<protein>
    <submittedName>
        <fullName evidence="1">Uncharacterized protein</fullName>
    </submittedName>
</protein>
<sequence>MLAEKHLGWKVPLWWTVAYYRAFVNLDILYRSSVFSMTRPELSKDCGTPIVHRTLTIELHLRVFSPLVTSTKSSYLLFMDSRSRLGLSLVCNMYI</sequence>
<proteinExistence type="predicted"/>
<organism evidence="1 2">
    <name type="scientific">Araneus ventricosus</name>
    <name type="common">Orbweaver spider</name>
    <name type="synonym">Epeira ventricosa</name>
    <dbReference type="NCBI Taxonomy" id="182803"/>
    <lineage>
        <taxon>Eukaryota</taxon>
        <taxon>Metazoa</taxon>
        <taxon>Ecdysozoa</taxon>
        <taxon>Arthropoda</taxon>
        <taxon>Chelicerata</taxon>
        <taxon>Arachnida</taxon>
        <taxon>Araneae</taxon>
        <taxon>Araneomorphae</taxon>
        <taxon>Entelegynae</taxon>
        <taxon>Araneoidea</taxon>
        <taxon>Araneidae</taxon>
        <taxon>Araneus</taxon>
    </lineage>
</organism>
<gene>
    <name evidence="1" type="ORF">AVEN_169603_1</name>
</gene>
<keyword evidence="2" id="KW-1185">Reference proteome</keyword>
<dbReference type="AlphaFoldDB" id="A0A4Y2HPP8"/>
<name>A0A4Y2HPP8_ARAVE</name>